<evidence type="ECO:0000256" key="5">
    <source>
        <dbReference type="ARBA" id="ARBA00023004"/>
    </source>
</evidence>
<feature type="non-terminal residue" evidence="12">
    <location>
        <position position="1"/>
    </location>
</feature>
<evidence type="ECO:0000256" key="1">
    <source>
        <dbReference type="ARBA" id="ARBA00001966"/>
    </source>
</evidence>
<dbReference type="InterPro" id="IPR044137">
    <property type="entry name" value="AcnA_IRP_Swivel"/>
</dbReference>
<feature type="domain" description="Aconitase/3-isopropylmalate dehydratase large subunit alpha/beta/alpha" evidence="10">
    <location>
        <begin position="65"/>
        <end position="563"/>
    </location>
</feature>
<dbReference type="PRINTS" id="PR00415">
    <property type="entry name" value="ACONITASE"/>
</dbReference>
<comment type="pathway">
    <text evidence="2">Carbohydrate metabolism; tricarboxylic acid cycle; isocitrate from oxaloacetate: step 2/2.</text>
</comment>
<feature type="domain" description="Aconitase A/isopropylmalate dehydratase small subunit swivel" evidence="11">
    <location>
        <begin position="693"/>
        <end position="820"/>
    </location>
</feature>
<dbReference type="GO" id="GO:0019752">
    <property type="term" value="P:carboxylic acid metabolic process"/>
    <property type="evidence" value="ECO:0007669"/>
    <property type="project" value="UniProtKB-ARBA"/>
</dbReference>
<dbReference type="NCBIfam" id="NF006757">
    <property type="entry name" value="PRK09277.1"/>
    <property type="match status" value="1"/>
</dbReference>
<dbReference type="GO" id="GO:0003994">
    <property type="term" value="F:aconitate hydratase activity"/>
    <property type="evidence" value="ECO:0007669"/>
    <property type="project" value="UniProtKB-EC"/>
</dbReference>
<dbReference type="GO" id="GO:0006099">
    <property type="term" value="P:tricarboxylic acid cycle"/>
    <property type="evidence" value="ECO:0007669"/>
    <property type="project" value="UniProtKB-UniPathway"/>
</dbReference>
<dbReference type="Pfam" id="PF00330">
    <property type="entry name" value="Aconitase"/>
    <property type="match status" value="1"/>
</dbReference>
<comment type="similarity">
    <text evidence="3 9">Belongs to the aconitase/IPM isomerase family.</text>
</comment>
<dbReference type="NCBIfam" id="TIGR01341">
    <property type="entry name" value="aconitase_1"/>
    <property type="match status" value="1"/>
</dbReference>
<dbReference type="CDD" id="cd01586">
    <property type="entry name" value="AcnA_IRP"/>
    <property type="match status" value="1"/>
</dbReference>
<keyword evidence="7 9" id="KW-0456">Lyase</keyword>
<sequence>SFGASSTLNTSDGPVVYYDLKKIADSGFVDIDCFPFCIKILLENLLRNEDGIVVNADDVENMARWNTKVSVNNEVPFMPARILLQDFTGVPALIDMAAMRDAANRLNIDPMKINPDIPVELVIDHSVQVDSFGSAISFKYNVEREFQRNSERYAFLRWGQKNFKNFNVVPPATGIIHQVNLEYLARVLFIKTENGQRIAFPDSLVGLDSHTTMINGIGVLGWGVGGIEAEAVMLGNPYFMLTPRVVGCYLTNRLPDGATATDLVLTITELLRKKGVVGKFVEFYGPGVKNLSCEDRATISNMAPEYGATMGFFTVDDETINYLHLSGRPQKSVALVENYCKTQGLFRTETTPDPIYTDSVRLDMSAIEPSLAGPSRPQQRIPLLKMKKCFIDTFKESSESDSSRNLQSAKPVEISIDGNVFNIDHGCVVIAAITSCTNTSNPSVMVGAGLLAKKAVERGLCVKQWVKTSLAPGSKVVTEYLKTAGLMQYLDALRFNLVAYGCASCIGNSGPLLESVASAIREHNLVAASVISGNRNFEGRISPLTRANFLASPPLVVAYAIAGRVDIDFEKEPISTDSSGKPVYLREIWPCMEEIENVVKKIIKPEIYRKAYKAVFEGSNLWKSIPTPEGAIYKWDPTSTYIKEPPFFKKITREVPKLQDIKGARILALLGDSVTTDHISPAGVIPVDGPAGAYLIKQGVAPLDFNSFGSRRGNHEVMLRGAFGNIRFQNRFVPGIEGGWTIFLPEGKKMSIYEAAMRYQKQGTPLLIMAGSDYGAGSSRDWAAKGTALLGVKAVIAESFERIHRSNLVCMGVLPLQFKPGENPKSLQLDGTELYNITGIQNELRPGKKLLVCANRKHGEKIEFMVTARIDSPIELSYYRHGGILAYVLRQLKRD</sequence>
<dbReference type="CDD" id="cd01580">
    <property type="entry name" value="AcnA_IRP_Swivel"/>
    <property type="match status" value="1"/>
</dbReference>
<dbReference type="InterPro" id="IPR015931">
    <property type="entry name" value="Acnase/IPM_dHydase_lsu_aba_1/3"/>
</dbReference>
<comment type="catalytic activity">
    <reaction evidence="8 9">
        <text>citrate = D-threo-isocitrate</text>
        <dbReference type="Rhea" id="RHEA:10336"/>
        <dbReference type="ChEBI" id="CHEBI:15562"/>
        <dbReference type="ChEBI" id="CHEBI:16947"/>
        <dbReference type="EC" id="4.2.1.3"/>
    </reaction>
</comment>
<dbReference type="InterPro" id="IPR000573">
    <property type="entry name" value="AconitaseA/IPMdHydase_ssu_swvl"/>
</dbReference>
<gene>
    <name evidence="12" type="primary">acnA</name>
    <name evidence="12" type="ORF">H8E80_04085</name>
</gene>
<dbReference type="EC" id="4.2.1.3" evidence="9"/>
<evidence type="ECO:0000256" key="2">
    <source>
        <dbReference type="ARBA" id="ARBA00004717"/>
    </source>
</evidence>
<dbReference type="NCBIfam" id="NF009520">
    <property type="entry name" value="PRK12881.1"/>
    <property type="match status" value="1"/>
</dbReference>
<protein>
    <recommendedName>
        <fullName evidence="9">Aconitate hydratase</fullName>
        <shortName evidence="9">Aconitase</shortName>
        <ecNumber evidence="9">4.2.1.3</ecNumber>
    </recommendedName>
</protein>
<evidence type="ECO:0000256" key="3">
    <source>
        <dbReference type="ARBA" id="ARBA00007185"/>
    </source>
</evidence>
<evidence type="ECO:0000256" key="6">
    <source>
        <dbReference type="ARBA" id="ARBA00023014"/>
    </source>
</evidence>
<dbReference type="InterPro" id="IPR001030">
    <property type="entry name" value="Acoase/IPM_deHydtase_lsu_aba"/>
</dbReference>
<keyword evidence="6 9" id="KW-0411">Iron-sulfur</keyword>
<dbReference type="InterPro" id="IPR018136">
    <property type="entry name" value="Aconitase_4Fe-4S_BS"/>
</dbReference>
<evidence type="ECO:0000256" key="7">
    <source>
        <dbReference type="ARBA" id="ARBA00023239"/>
    </source>
</evidence>
<evidence type="ECO:0000256" key="4">
    <source>
        <dbReference type="ARBA" id="ARBA00022723"/>
    </source>
</evidence>
<dbReference type="FunFam" id="3.20.19.10:FF:000001">
    <property type="entry name" value="Aconitate hydratase"/>
    <property type="match status" value="1"/>
</dbReference>
<dbReference type="GO" id="GO:0051539">
    <property type="term" value="F:4 iron, 4 sulfur cluster binding"/>
    <property type="evidence" value="ECO:0007669"/>
    <property type="project" value="UniProtKB-KW"/>
</dbReference>
<dbReference type="FunFam" id="3.30.499.10:FF:000005">
    <property type="entry name" value="cytoplasmic aconitate hydratase"/>
    <property type="match status" value="1"/>
</dbReference>
<name>A0A8J6T6N3_9BACT</name>
<evidence type="ECO:0000313" key="13">
    <source>
        <dbReference type="Proteomes" id="UP000603545"/>
    </source>
</evidence>
<dbReference type="UniPathway" id="UPA00223">
    <property type="reaction ID" value="UER00718"/>
</dbReference>
<dbReference type="Gene3D" id="6.10.190.10">
    <property type="match status" value="1"/>
</dbReference>
<dbReference type="InterPro" id="IPR006249">
    <property type="entry name" value="Aconitase/IRP2"/>
</dbReference>
<evidence type="ECO:0000313" key="12">
    <source>
        <dbReference type="EMBL" id="MBC8199212.1"/>
    </source>
</evidence>
<comment type="cofactor">
    <cofactor evidence="1">
        <name>[4Fe-4S] cluster</name>
        <dbReference type="ChEBI" id="CHEBI:49883"/>
    </cofactor>
</comment>
<dbReference type="FunFam" id="3.30.499.10:FF:000002">
    <property type="entry name" value="Aconitate hydratase"/>
    <property type="match status" value="1"/>
</dbReference>
<dbReference type="AlphaFoldDB" id="A0A8J6T6N3"/>
<keyword evidence="9" id="KW-0004">4Fe-4S</keyword>
<dbReference type="PROSITE" id="PS00450">
    <property type="entry name" value="ACONITASE_1"/>
    <property type="match status" value="1"/>
</dbReference>
<dbReference type="Gene3D" id="3.20.19.10">
    <property type="entry name" value="Aconitase, domain 4"/>
    <property type="match status" value="1"/>
</dbReference>
<organism evidence="12 13">
    <name type="scientific">Candidatus Desulfaltia bathyphila</name>
    <dbReference type="NCBI Taxonomy" id="2841697"/>
    <lineage>
        <taxon>Bacteria</taxon>
        <taxon>Pseudomonadati</taxon>
        <taxon>Thermodesulfobacteriota</taxon>
        <taxon>Desulfobacteria</taxon>
        <taxon>Desulfobacterales</taxon>
        <taxon>Desulfobacterales incertae sedis</taxon>
        <taxon>Candidatus Desulfaltia</taxon>
    </lineage>
</organism>
<dbReference type="InterPro" id="IPR015928">
    <property type="entry name" value="Aconitase/3IPM_dehydase_swvl"/>
</dbReference>
<keyword evidence="5 9" id="KW-0408">Iron</keyword>
<proteinExistence type="inferred from homology"/>
<dbReference type="SUPFAM" id="SSF52016">
    <property type="entry name" value="LeuD/IlvD-like"/>
    <property type="match status" value="1"/>
</dbReference>
<evidence type="ECO:0000259" key="11">
    <source>
        <dbReference type="Pfam" id="PF00694"/>
    </source>
</evidence>
<keyword evidence="4" id="KW-0479">Metal-binding</keyword>
<dbReference type="Pfam" id="PF00694">
    <property type="entry name" value="Aconitase_C"/>
    <property type="match status" value="1"/>
</dbReference>
<dbReference type="PANTHER" id="PTHR11670">
    <property type="entry name" value="ACONITASE/IRON-RESPONSIVE ELEMENT FAMILY MEMBER"/>
    <property type="match status" value="1"/>
</dbReference>
<dbReference type="InterPro" id="IPR036008">
    <property type="entry name" value="Aconitase_4Fe-4S_dom"/>
</dbReference>
<dbReference type="GO" id="GO:0046872">
    <property type="term" value="F:metal ion binding"/>
    <property type="evidence" value="ECO:0007669"/>
    <property type="project" value="UniProtKB-KW"/>
</dbReference>
<evidence type="ECO:0000256" key="8">
    <source>
        <dbReference type="ARBA" id="ARBA00023501"/>
    </source>
</evidence>
<dbReference type="SUPFAM" id="SSF53732">
    <property type="entry name" value="Aconitase iron-sulfur domain"/>
    <property type="match status" value="1"/>
</dbReference>
<evidence type="ECO:0000259" key="10">
    <source>
        <dbReference type="Pfam" id="PF00330"/>
    </source>
</evidence>
<dbReference type="EMBL" id="JACNLL010000040">
    <property type="protein sequence ID" value="MBC8199212.1"/>
    <property type="molecule type" value="Genomic_DNA"/>
</dbReference>
<reference evidence="12 13" key="1">
    <citation type="submission" date="2020-08" db="EMBL/GenBank/DDBJ databases">
        <title>Bridging the membrane lipid divide: bacteria of the FCB group superphylum have the potential to synthesize archaeal ether lipids.</title>
        <authorList>
            <person name="Villanueva L."/>
            <person name="Von Meijenfeldt F.A.B."/>
            <person name="Westbye A.B."/>
            <person name="Yadav S."/>
            <person name="Hopmans E.C."/>
            <person name="Dutilh B.E."/>
            <person name="Sinninghe Damste J.S."/>
        </authorList>
    </citation>
    <scope>NUCLEOTIDE SEQUENCE [LARGE SCALE GENOMIC DNA]</scope>
    <source>
        <strain evidence="12">NIOZ-UU82</strain>
    </source>
</reference>
<comment type="function">
    <text evidence="9">Catalyzes the isomerization of citrate to isocitrate via cis-aconitate.</text>
</comment>
<dbReference type="Proteomes" id="UP000603545">
    <property type="component" value="Unassembled WGS sequence"/>
</dbReference>
<dbReference type="Gene3D" id="3.30.499.10">
    <property type="entry name" value="Aconitase, domain 3"/>
    <property type="match status" value="2"/>
</dbReference>
<evidence type="ECO:0000256" key="9">
    <source>
        <dbReference type="RuleBase" id="RU361275"/>
    </source>
</evidence>
<accession>A0A8J6T6N3</accession>
<comment type="caution">
    <text evidence="12">The sequence shown here is derived from an EMBL/GenBank/DDBJ whole genome shotgun (WGS) entry which is preliminary data.</text>
</comment>